<evidence type="ECO:0000313" key="1">
    <source>
        <dbReference type="EMBL" id="GFR15035.1"/>
    </source>
</evidence>
<protein>
    <submittedName>
        <fullName evidence="1">Uncharacterized protein</fullName>
    </submittedName>
</protein>
<reference evidence="1" key="1">
    <citation type="submission" date="2020-07" db="EMBL/GenBank/DDBJ databases">
        <title>Multicomponent nature underlies the extraordinary mechanical properties of spider dragline silk.</title>
        <authorList>
            <person name="Kono N."/>
            <person name="Nakamura H."/>
            <person name="Mori M."/>
            <person name="Yoshida Y."/>
            <person name="Ohtoshi R."/>
            <person name="Malay A.D."/>
            <person name="Moran D.A.P."/>
            <person name="Tomita M."/>
            <person name="Numata K."/>
            <person name="Arakawa K."/>
        </authorList>
    </citation>
    <scope>NUCLEOTIDE SEQUENCE</scope>
</reference>
<comment type="caution">
    <text evidence="1">The sequence shown here is derived from an EMBL/GenBank/DDBJ whole genome shotgun (WGS) entry which is preliminary data.</text>
</comment>
<accession>A0A8X6H4K6</accession>
<organism evidence="1 2">
    <name type="scientific">Trichonephila clavata</name>
    <name type="common">Joro spider</name>
    <name type="synonym">Nephila clavata</name>
    <dbReference type="NCBI Taxonomy" id="2740835"/>
    <lineage>
        <taxon>Eukaryota</taxon>
        <taxon>Metazoa</taxon>
        <taxon>Ecdysozoa</taxon>
        <taxon>Arthropoda</taxon>
        <taxon>Chelicerata</taxon>
        <taxon>Arachnida</taxon>
        <taxon>Araneae</taxon>
        <taxon>Araneomorphae</taxon>
        <taxon>Entelegynae</taxon>
        <taxon>Araneoidea</taxon>
        <taxon>Nephilidae</taxon>
        <taxon>Trichonephila</taxon>
    </lineage>
</organism>
<proteinExistence type="predicted"/>
<gene>
    <name evidence="1" type="ORF">TNCT_678511</name>
</gene>
<dbReference type="Proteomes" id="UP000887116">
    <property type="component" value="Unassembled WGS sequence"/>
</dbReference>
<dbReference type="EMBL" id="BMAO01027184">
    <property type="protein sequence ID" value="GFR15035.1"/>
    <property type="molecule type" value="Genomic_DNA"/>
</dbReference>
<keyword evidence="2" id="KW-1185">Reference proteome</keyword>
<evidence type="ECO:0000313" key="2">
    <source>
        <dbReference type="Proteomes" id="UP000887116"/>
    </source>
</evidence>
<name>A0A8X6H4K6_TRICU</name>
<sequence length="113" mass="13111">MNENKQGKEDKELMRVRNRHEYYRTVQYLLLKSLAGYNTSLKLSFLEKFMDLSLSDVADVVHILGGIFRADFDKILKAGDGIDMKIQKLNTHNFCYLGVLSCYFVSHRPPVSY</sequence>
<dbReference type="AlphaFoldDB" id="A0A8X6H4K6"/>